<dbReference type="NCBIfam" id="TIGR01414">
    <property type="entry name" value="autotrans_barl"/>
    <property type="match status" value="1"/>
</dbReference>
<name>A0A419NCB4_9GAMM</name>
<dbReference type="SMART" id="SM00869">
    <property type="entry name" value="Autotransporter"/>
    <property type="match status" value="1"/>
</dbReference>
<feature type="signal peptide" evidence="1">
    <location>
        <begin position="1"/>
        <end position="28"/>
    </location>
</feature>
<dbReference type="Gene3D" id="2.40.128.130">
    <property type="entry name" value="Autotransporter beta-domain"/>
    <property type="match status" value="1"/>
</dbReference>
<reference evidence="3 4" key="1">
    <citation type="submission" date="2018-09" db="EMBL/GenBank/DDBJ databases">
        <authorList>
            <person name="Le Fleche-Mateos A."/>
        </authorList>
    </citation>
    <scope>NUCLEOTIDE SEQUENCE [LARGE SCALE GENOMIC DNA]</scope>
    <source>
        <strain evidence="3 4">DSM 27399</strain>
    </source>
</reference>
<dbReference type="SUPFAM" id="SSF51126">
    <property type="entry name" value="Pectin lyase-like"/>
    <property type="match status" value="1"/>
</dbReference>
<proteinExistence type="predicted"/>
<evidence type="ECO:0000259" key="2">
    <source>
        <dbReference type="PROSITE" id="PS51208"/>
    </source>
</evidence>
<dbReference type="InterPro" id="IPR011050">
    <property type="entry name" value="Pectin_lyase_fold/virulence"/>
</dbReference>
<dbReference type="SUPFAM" id="SSF103515">
    <property type="entry name" value="Autotransporter"/>
    <property type="match status" value="1"/>
</dbReference>
<accession>A0A419NCB4</accession>
<dbReference type="PRINTS" id="PR01484">
    <property type="entry name" value="PRTACTNFAMLY"/>
</dbReference>
<feature type="chain" id="PRO_5019402064" evidence="1">
    <location>
        <begin position="29"/>
        <end position="897"/>
    </location>
</feature>
<dbReference type="InterPro" id="IPR006315">
    <property type="entry name" value="OM_autotransptr_brl_dom"/>
</dbReference>
<evidence type="ECO:0000313" key="4">
    <source>
        <dbReference type="Proteomes" id="UP000284908"/>
    </source>
</evidence>
<gene>
    <name evidence="3" type="ORF">D6C13_06885</name>
</gene>
<feature type="domain" description="Autotransporter" evidence="2">
    <location>
        <begin position="631"/>
        <end position="897"/>
    </location>
</feature>
<keyword evidence="4" id="KW-1185">Reference proteome</keyword>
<dbReference type="PROSITE" id="PS51208">
    <property type="entry name" value="AUTOTRANSPORTER"/>
    <property type="match status" value="1"/>
</dbReference>
<dbReference type="OrthoDB" id="6056869at2"/>
<dbReference type="Gene3D" id="2.160.20.20">
    <property type="match status" value="1"/>
</dbReference>
<dbReference type="InterPro" id="IPR003991">
    <property type="entry name" value="Pertactin_virulence_factor"/>
</dbReference>
<dbReference type="RefSeq" id="WP_120132058.1">
    <property type="nucleotide sequence ID" value="NZ_RAHH01000006.1"/>
</dbReference>
<dbReference type="GO" id="GO:0019867">
    <property type="term" value="C:outer membrane"/>
    <property type="evidence" value="ECO:0007669"/>
    <property type="project" value="InterPro"/>
</dbReference>
<dbReference type="PANTHER" id="PTHR35037:SF2">
    <property type="match status" value="1"/>
</dbReference>
<dbReference type="InterPro" id="IPR051551">
    <property type="entry name" value="Autotransporter_adhesion"/>
</dbReference>
<comment type="caution">
    <text evidence="3">The sequence shown here is derived from an EMBL/GenBank/DDBJ whole genome shotgun (WGS) entry which is preliminary data.</text>
</comment>
<dbReference type="InterPro" id="IPR012332">
    <property type="entry name" value="Autotransporter_pectin_lyase_C"/>
</dbReference>
<dbReference type="InterPro" id="IPR005546">
    <property type="entry name" value="Autotransporte_beta"/>
</dbReference>
<dbReference type="Proteomes" id="UP000284908">
    <property type="component" value="Unassembled WGS sequence"/>
</dbReference>
<evidence type="ECO:0000313" key="3">
    <source>
        <dbReference type="EMBL" id="RJT45835.1"/>
    </source>
</evidence>
<dbReference type="Pfam" id="PF03797">
    <property type="entry name" value="Autotransporter"/>
    <property type="match status" value="1"/>
</dbReference>
<sequence length="897" mass="96285">MHAWNKKFFVSKIALACAVAVTAPAAMSADISGTVYDTFYHDSALASHIGYRGYVDNDGANTSYTGGDIYSSINNSVVNGVLSTYYLGFDNGTNNTLNITNTTVNGMITSECITTECGDVRNDYDQSPLQLTIDNSTINDTYEHFDYDVTDADKVRDHDHINTYDMGVAVTLDQESNILIQNNSHVAGIALSQGYQWVDTDVNNSNTFDNTLTVNDSVLTSGSYTELETTGFYGQSDKPSDYGNISASGTAADDIALSVIANSAADNAMKTTAVFNNSTISGDVYFESSFDHNYYVGGHDNNGDGVPDTNGWDDTDELNLTLDNGSKWVGAATSNVQADAMLYDRSTNSIWPGSVFNTTTGYLSGDQVYQSGLFNVALNNGSEWDTTKYSNIDNLTVNNQSQVNVVDSALLADNISLTNASSLKIAAHGEVYTDALNLSSGSKATLTEETASLYANTITVGNGSELNLGAGQVDTHNMVLTDDGTFNVGSREFVLNSDMNNARDNTAADYVYDRGTVGINSDGHLAVNGVTNGNYQVRVNNATGEGRVADYENKELIRTYGGNATFTHANTADLGAYKYQAQQQGDTVVLAKQGITSTANAALSLPSSNAETWNMEQDTLSNRMDSSRHTQGDDKGGVWVNYFGGHQNGDNGVVDYDQDINGIMIGLDKVTEGGGDRQWLVGMAASFAKSSLSMDDADADTDSQSARVYSSLDFKNGLFVDTSLSYSHFNNSTDSTMSDGQQVSGDSSTDAWGFGLKAGYDWKFAPQAYLTPYASTTGVFIGNDDYSMSNNMQVSDQAYDSMRYELGTNIGYTFDLGANQAVSPYATLAYVYEDANNDADINGDRIDNGIDGSAVRVGLGAQFDMSKNFTIYAGANYLGGSDVDQPWAANAGMKYRW</sequence>
<protein>
    <submittedName>
        <fullName evidence="3">Autotransporter outer membrane beta-barrel domain-containing protein</fullName>
    </submittedName>
</protein>
<evidence type="ECO:0000256" key="1">
    <source>
        <dbReference type="SAM" id="SignalP"/>
    </source>
</evidence>
<dbReference type="AlphaFoldDB" id="A0A419NCB4"/>
<dbReference type="InterPro" id="IPR036709">
    <property type="entry name" value="Autotransporte_beta_dom_sf"/>
</dbReference>
<organism evidence="3 4">
    <name type="scientific">Rahnella woolbedingensis</name>
    <dbReference type="NCBI Taxonomy" id="1510574"/>
    <lineage>
        <taxon>Bacteria</taxon>
        <taxon>Pseudomonadati</taxon>
        <taxon>Pseudomonadota</taxon>
        <taxon>Gammaproteobacteria</taxon>
        <taxon>Enterobacterales</taxon>
        <taxon>Yersiniaceae</taxon>
        <taxon>Rahnella</taxon>
    </lineage>
</organism>
<keyword evidence="1" id="KW-0732">Signal</keyword>
<dbReference type="PANTHER" id="PTHR35037">
    <property type="entry name" value="C-TERMINAL REGION OF AIDA-LIKE PROTEIN"/>
    <property type="match status" value="1"/>
</dbReference>
<dbReference type="EMBL" id="RAHH01000006">
    <property type="protein sequence ID" value="RJT45835.1"/>
    <property type="molecule type" value="Genomic_DNA"/>
</dbReference>